<dbReference type="STRING" id="1424294.Gferi_02840"/>
<dbReference type="GO" id="GO:0005737">
    <property type="term" value="C:cytoplasm"/>
    <property type="evidence" value="ECO:0007669"/>
    <property type="project" value="UniProtKB-SubCell"/>
</dbReference>
<gene>
    <name evidence="2" type="primary">cutC</name>
    <name evidence="3" type="ORF">Gferi_02840</name>
</gene>
<protein>
    <recommendedName>
        <fullName evidence="2">PF03932 family protein CutC</fullName>
    </recommendedName>
</protein>
<organism evidence="3 4">
    <name type="scientific">Geosporobacter ferrireducens</name>
    <dbReference type="NCBI Taxonomy" id="1424294"/>
    <lineage>
        <taxon>Bacteria</taxon>
        <taxon>Bacillati</taxon>
        <taxon>Bacillota</taxon>
        <taxon>Clostridia</taxon>
        <taxon>Peptostreptococcales</taxon>
        <taxon>Thermotaleaceae</taxon>
        <taxon>Geosporobacter</taxon>
    </lineage>
</organism>
<dbReference type="AlphaFoldDB" id="A0A1D8GCI8"/>
<dbReference type="PANTHER" id="PTHR12598:SF0">
    <property type="entry name" value="COPPER HOMEOSTASIS PROTEIN CUTC HOMOLOG"/>
    <property type="match status" value="1"/>
</dbReference>
<dbReference type="Proteomes" id="UP000095743">
    <property type="component" value="Chromosome"/>
</dbReference>
<dbReference type="PANTHER" id="PTHR12598">
    <property type="entry name" value="COPPER HOMEOSTASIS PROTEIN CUTC"/>
    <property type="match status" value="1"/>
</dbReference>
<dbReference type="InterPro" id="IPR005627">
    <property type="entry name" value="CutC-like"/>
</dbReference>
<dbReference type="Gene3D" id="3.20.20.380">
    <property type="entry name" value="Copper homeostasis (CutC) domain"/>
    <property type="match status" value="1"/>
</dbReference>
<dbReference type="KEGG" id="gfe:Gferi_02840"/>
<evidence type="ECO:0000313" key="3">
    <source>
        <dbReference type="EMBL" id="AOT68625.1"/>
    </source>
</evidence>
<evidence type="ECO:0000313" key="4">
    <source>
        <dbReference type="Proteomes" id="UP000095743"/>
    </source>
</evidence>
<dbReference type="OrthoDB" id="9815677at2"/>
<keyword evidence="4" id="KW-1185">Reference proteome</keyword>
<comment type="similarity">
    <text evidence="1 2">Belongs to the CutC family.</text>
</comment>
<dbReference type="GO" id="GO:0005507">
    <property type="term" value="F:copper ion binding"/>
    <property type="evidence" value="ECO:0007669"/>
    <property type="project" value="TreeGrafter"/>
</dbReference>
<comment type="subcellular location">
    <subcellularLocation>
        <location evidence="2">Cytoplasm</location>
    </subcellularLocation>
</comment>
<evidence type="ECO:0000256" key="2">
    <source>
        <dbReference type="HAMAP-Rule" id="MF_00795"/>
    </source>
</evidence>
<dbReference type="HAMAP" id="MF_00795">
    <property type="entry name" value="CutC"/>
    <property type="match status" value="1"/>
</dbReference>
<sequence length="231" mass="25734">MIEIIATTLEDAVKIQHCGGNRIELVSALSEGGLTPSYALIKRVVNGVSIPVNVIIRPHANSFMYTKEEIEIMKEDIMIAKSLKVNGVVFGILDKRNEIDEEALIELLKVCDGIDVTFHRAIDELPNPIYGMKILVKYPQIKTVLTSGGKGPISMNIDTIKKMMESAQHIEVMVGGGLNFENIADIVQKTKGRQYHFGTVVREERSPLKPILEEKAVRIVSIVEVLEERNK</sequence>
<dbReference type="EMBL" id="CP017269">
    <property type="protein sequence ID" value="AOT68625.1"/>
    <property type="molecule type" value="Genomic_DNA"/>
</dbReference>
<evidence type="ECO:0000256" key="1">
    <source>
        <dbReference type="ARBA" id="ARBA00007768"/>
    </source>
</evidence>
<name>A0A1D8GCI8_9FIRM</name>
<accession>A0A1D8GCI8</accession>
<reference evidence="3 4" key="1">
    <citation type="submission" date="2016-09" db="EMBL/GenBank/DDBJ databases">
        <title>Genomic analysis reveals versatility of anaerobic energy metabolism of Geosporobacter ferrireducens IRF9 of phylum Firmicutes.</title>
        <authorList>
            <person name="Kim S.-J."/>
        </authorList>
    </citation>
    <scope>NUCLEOTIDE SEQUENCE [LARGE SCALE GENOMIC DNA]</scope>
    <source>
        <strain evidence="3 4">IRF9</strain>
    </source>
</reference>
<proteinExistence type="inferred from homology"/>
<dbReference type="SUPFAM" id="SSF110395">
    <property type="entry name" value="CutC-like"/>
    <property type="match status" value="1"/>
</dbReference>
<dbReference type="InterPro" id="IPR036822">
    <property type="entry name" value="CutC-like_dom_sf"/>
</dbReference>
<dbReference type="RefSeq" id="WP_069974201.1">
    <property type="nucleotide sequence ID" value="NZ_CP017269.1"/>
</dbReference>
<comment type="caution">
    <text evidence="2">Once thought to be involved in copper homeostasis, experiments in E.coli have shown this is not the case.</text>
</comment>
<keyword evidence="2" id="KW-0963">Cytoplasm</keyword>
<dbReference type="Pfam" id="PF03932">
    <property type="entry name" value="CutC"/>
    <property type="match status" value="1"/>
</dbReference>